<dbReference type="AlphaFoldDB" id="A0A9P6GTV8"/>
<organism evidence="1 2">
    <name type="scientific">Paraphaeosphaeria minitans</name>
    <dbReference type="NCBI Taxonomy" id="565426"/>
    <lineage>
        <taxon>Eukaryota</taxon>
        <taxon>Fungi</taxon>
        <taxon>Dikarya</taxon>
        <taxon>Ascomycota</taxon>
        <taxon>Pezizomycotina</taxon>
        <taxon>Dothideomycetes</taxon>
        <taxon>Pleosporomycetidae</taxon>
        <taxon>Pleosporales</taxon>
        <taxon>Massarineae</taxon>
        <taxon>Didymosphaeriaceae</taxon>
        <taxon>Paraphaeosphaeria</taxon>
    </lineage>
</organism>
<keyword evidence="2" id="KW-1185">Reference proteome</keyword>
<gene>
    <name evidence="1" type="ORF">PMIN01_00992</name>
</gene>
<evidence type="ECO:0000313" key="1">
    <source>
        <dbReference type="EMBL" id="KAF9741453.1"/>
    </source>
</evidence>
<accession>A0A9P6GTV8</accession>
<evidence type="ECO:0000313" key="2">
    <source>
        <dbReference type="Proteomes" id="UP000756921"/>
    </source>
</evidence>
<protein>
    <submittedName>
        <fullName evidence="1">Nad dependent epimerase</fullName>
    </submittedName>
</protein>
<comment type="caution">
    <text evidence="1">The sequence shown here is derived from an EMBL/GenBank/DDBJ whole genome shotgun (WGS) entry which is preliminary data.</text>
</comment>
<name>A0A9P6GTV8_9PLEO</name>
<sequence length="123" mass="13424">MYGLLLHKVKSVDVNESMAIIWNSFLRYANAEGEIPPNGVPFQRFILAAALVDSQNVADILLAEVPGACERVPKGALGKSTFQADQSSADSRKVQMVLGLKFWSAEKTFGESGRQLLELKKAV</sequence>
<reference evidence="1" key="1">
    <citation type="journal article" date="2020" name="Mol. Plant Microbe Interact.">
        <title>Genome Sequence of the Biocontrol Agent Coniothyrium minitans strain Conio (IMI 134523).</title>
        <authorList>
            <person name="Patel D."/>
            <person name="Shittu T.A."/>
            <person name="Baroncelli R."/>
            <person name="Muthumeenakshi S."/>
            <person name="Osborne T.H."/>
            <person name="Janganan T.K."/>
            <person name="Sreenivasaprasad S."/>
        </authorList>
    </citation>
    <scope>NUCLEOTIDE SEQUENCE</scope>
    <source>
        <strain evidence="1">Conio</strain>
    </source>
</reference>
<proteinExistence type="predicted"/>
<dbReference type="EMBL" id="WJXW01000001">
    <property type="protein sequence ID" value="KAF9741453.1"/>
    <property type="molecule type" value="Genomic_DNA"/>
</dbReference>
<dbReference type="Gene3D" id="3.40.50.720">
    <property type="entry name" value="NAD(P)-binding Rossmann-like Domain"/>
    <property type="match status" value="1"/>
</dbReference>
<dbReference type="OrthoDB" id="3791752at2759"/>
<dbReference type="Proteomes" id="UP000756921">
    <property type="component" value="Unassembled WGS sequence"/>
</dbReference>